<dbReference type="RefSeq" id="XP_050468404.1">
    <property type="nucleotide sequence ID" value="XM_050612488.1"/>
</dbReference>
<keyword evidence="3" id="KW-1185">Reference proteome</keyword>
<dbReference type="Proteomes" id="UP000000560">
    <property type="component" value="Chromosome VI"/>
</dbReference>
<dbReference type="GeneID" id="74896982"/>
<dbReference type="EMBL" id="BN001306">
    <property type="protein sequence ID" value="CBF82940.1"/>
    <property type="molecule type" value="Genomic_DNA"/>
</dbReference>
<dbReference type="VEuPathDB" id="FungiDB:AN11387"/>
<dbReference type="InParanoid" id="C8VHW7"/>
<dbReference type="KEGG" id="ani:ANIA_11387"/>
<evidence type="ECO:0000313" key="3">
    <source>
        <dbReference type="Proteomes" id="UP000000560"/>
    </source>
</evidence>
<keyword evidence="1" id="KW-1133">Transmembrane helix</keyword>
<sequence length="70" mass="7959">MDELDRLIWFIQSTSIPNSNQWIQSLRDGSTDAVIALLLSCLPSLKALYLIYFKNRGLQRAVVGGNRHLK</sequence>
<gene>
    <name evidence="2" type="ORF">ANIA_11387</name>
</gene>
<dbReference type="HOGENOM" id="CLU_2757773_0_0_1"/>
<name>C8VHW7_EMENI</name>
<reference evidence="3" key="2">
    <citation type="journal article" date="2009" name="Fungal Genet. Biol.">
        <title>The 2008 update of the Aspergillus nidulans genome annotation: a community effort.</title>
        <authorList>
            <person name="Wortman J.R."/>
            <person name="Gilsenan J.M."/>
            <person name="Joardar V."/>
            <person name="Deegan J."/>
            <person name="Clutterbuck J."/>
            <person name="Andersen M.R."/>
            <person name="Archer D."/>
            <person name="Bencina M."/>
            <person name="Braus G."/>
            <person name="Coutinho P."/>
            <person name="von Dohren H."/>
            <person name="Doonan J."/>
            <person name="Driessen A.J."/>
            <person name="Durek P."/>
            <person name="Espeso E."/>
            <person name="Fekete E."/>
            <person name="Flipphi M."/>
            <person name="Estrada C.G."/>
            <person name="Geysens S."/>
            <person name="Goldman G."/>
            <person name="de Groot P.W."/>
            <person name="Hansen K."/>
            <person name="Harris S.D."/>
            <person name="Heinekamp T."/>
            <person name="Helmstaedt K."/>
            <person name="Henrissat B."/>
            <person name="Hofmann G."/>
            <person name="Homan T."/>
            <person name="Horio T."/>
            <person name="Horiuchi H."/>
            <person name="James S."/>
            <person name="Jones M."/>
            <person name="Karaffa L."/>
            <person name="Karanyi Z."/>
            <person name="Kato M."/>
            <person name="Keller N."/>
            <person name="Kelly D.E."/>
            <person name="Kiel J.A."/>
            <person name="Kim J.M."/>
            <person name="van der Klei I.J."/>
            <person name="Klis F.M."/>
            <person name="Kovalchuk A."/>
            <person name="Krasevec N."/>
            <person name="Kubicek C.P."/>
            <person name="Liu B."/>
            <person name="Maccabe A."/>
            <person name="Meyer V."/>
            <person name="Mirabito P."/>
            <person name="Miskei M."/>
            <person name="Mos M."/>
            <person name="Mullins J."/>
            <person name="Nelson D.R."/>
            <person name="Nielsen J."/>
            <person name="Oakley B.R."/>
            <person name="Osmani S.A."/>
            <person name="Pakula T."/>
            <person name="Paszewski A."/>
            <person name="Paulsen I."/>
            <person name="Pilsyk S."/>
            <person name="Pocsi I."/>
            <person name="Punt P.J."/>
            <person name="Ram A.F."/>
            <person name="Ren Q."/>
            <person name="Robellet X."/>
            <person name="Robson G."/>
            <person name="Seiboth B."/>
            <person name="van Solingen P."/>
            <person name="Specht T."/>
            <person name="Sun J."/>
            <person name="Taheri-Talesh N."/>
            <person name="Takeshita N."/>
            <person name="Ussery D."/>
            <person name="vanKuyk P.A."/>
            <person name="Visser H."/>
            <person name="van de Vondervoort P.J."/>
            <person name="de Vries R.P."/>
            <person name="Walton J."/>
            <person name="Xiang X."/>
            <person name="Xiong Y."/>
            <person name="Zeng A.P."/>
            <person name="Brandt B.W."/>
            <person name="Cornell M.J."/>
            <person name="van den Hondel C.A."/>
            <person name="Visser J."/>
            <person name="Oliver S.G."/>
            <person name="Turner G."/>
        </authorList>
    </citation>
    <scope>GENOME REANNOTATION</scope>
    <source>
        <strain evidence="3">FGSC A4 / ATCC 38163 / CBS 112.46 / NRRL 194 / M139</strain>
    </source>
</reference>
<evidence type="ECO:0000313" key="2">
    <source>
        <dbReference type="EMBL" id="CBF82940.1"/>
    </source>
</evidence>
<evidence type="ECO:0000256" key="1">
    <source>
        <dbReference type="SAM" id="Phobius"/>
    </source>
</evidence>
<proteinExistence type="predicted"/>
<organism evidence="2 3">
    <name type="scientific">Emericella nidulans (strain FGSC A4 / ATCC 38163 / CBS 112.46 / NRRL 194 / M139)</name>
    <name type="common">Aspergillus nidulans</name>
    <dbReference type="NCBI Taxonomy" id="227321"/>
    <lineage>
        <taxon>Eukaryota</taxon>
        <taxon>Fungi</taxon>
        <taxon>Dikarya</taxon>
        <taxon>Ascomycota</taxon>
        <taxon>Pezizomycotina</taxon>
        <taxon>Eurotiomycetes</taxon>
        <taxon>Eurotiomycetidae</taxon>
        <taxon>Eurotiales</taxon>
        <taxon>Aspergillaceae</taxon>
        <taxon>Aspergillus</taxon>
        <taxon>Aspergillus subgen. Nidulantes</taxon>
    </lineage>
</organism>
<protein>
    <submittedName>
        <fullName evidence="2">Uncharacterized protein</fullName>
    </submittedName>
</protein>
<dbReference type="AlphaFoldDB" id="C8VHW7"/>
<keyword evidence="1" id="KW-0472">Membrane</keyword>
<accession>C8VHW7</accession>
<feature type="transmembrane region" description="Helical" evidence="1">
    <location>
        <begin position="33"/>
        <end position="52"/>
    </location>
</feature>
<keyword evidence="1" id="KW-0812">Transmembrane</keyword>
<reference evidence="3" key="1">
    <citation type="journal article" date="2005" name="Nature">
        <title>Sequencing of Aspergillus nidulans and comparative analysis with A. fumigatus and A. oryzae.</title>
        <authorList>
            <person name="Galagan J.E."/>
            <person name="Calvo S.E."/>
            <person name="Cuomo C."/>
            <person name="Ma L.J."/>
            <person name="Wortman J.R."/>
            <person name="Batzoglou S."/>
            <person name="Lee S.I."/>
            <person name="Basturkmen M."/>
            <person name="Spevak C.C."/>
            <person name="Clutterbuck J."/>
            <person name="Kapitonov V."/>
            <person name="Jurka J."/>
            <person name="Scazzocchio C."/>
            <person name="Farman M."/>
            <person name="Butler J."/>
            <person name="Purcell S."/>
            <person name="Harris S."/>
            <person name="Braus G.H."/>
            <person name="Draht O."/>
            <person name="Busch S."/>
            <person name="D'Enfert C."/>
            <person name="Bouchier C."/>
            <person name="Goldman G.H."/>
            <person name="Bell-Pedersen D."/>
            <person name="Griffiths-Jones S."/>
            <person name="Doonan J.H."/>
            <person name="Yu J."/>
            <person name="Vienken K."/>
            <person name="Pain A."/>
            <person name="Freitag M."/>
            <person name="Selker E.U."/>
            <person name="Archer D.B."/>
            <person name="Penalva M.A."/>
            <person name="Oakley B.R."/>
            <person name="Momany M."/>
            <person name="Tanaka T."/>
            <person name="Kumagai T."/>
            <person name="Asai K."/>
            <person name="Machida M."/>
            <person name="Nierman W.C."/>
            <person name="Denning D.W."/>
            <person name="Caddick M."/>
            <person name="Hynes M."/>
            <person name="Paoletti M."/>
            <person name="Fischer R."/>
            <person name="Miller B."/>
            <person name="Dyer P."/>
            <person name="Sachs M.S."/>
            <person name="Osmani S.A."/>
            <person name="Birren B.W."/>
        </authorList>
    </citation>
    <scope>NUCLEOTIDE SEQUENCE [LARGE SCALE GENOMIC DNA]</scope>
    <source>
        <strain evidence="3">FGSC A4 / ATCC 38163 / CBS 112.46 / NRRL 194 / M139</strain>
    </source>
</reference>